<dbReference type="HAMAP" id="MF_00040">
    <property type="entry name" value="RRF"/>
    <property type="match status" value="1"/>
</dbReference>
<dbReference type="InterPro" id="IPR036191">
    <property type="entry name" value="RRF_sf"/>
</dbReference>
<evidence type="ECO:0000256" key="2">
    <source>
        <dbReference type="ARBA" id="ARBA00005912"/>
    </source>
</evidence>
<evidence type="ECO:0000256" key="1">
    <source>
        <dbReference type="ARBA" id="ARBA00004496"/>
    </source>
</evidence>
<dbReference type="CDD" id="cd00520">
    <property type="entry name" value="RRF"/>
    <property type="match status" value="1"/>
</dbReference>
<dbReference type="InterPro" id="IPR023584">
    <property type="entry name" value="Ribosome_recyc_fac_dom"/>
</dbReference>
<reference evidence="7" key="1">
    <citation type="submission" date="2020-10" db="EMBL/GenBank/DDBJ databases">
        <authorList>
            <person name="Gilroy R."/>
        </authorList>
    </citation>
    <scope>NUCLEOTIDE SEQUENCE</scope>
    <source>
        <strain evidence="7">ChiGjej1B1-19959</strain>
    </source>
</reference>
<organism evidence="7 8">
    <name type="scientific">Candidatus Fimenecus excrementigallinarum</name>
    <dbReference type="NCBI Taxonomy" id="2840816"/>
    <lineage>
        <taxon>Bacteria</taxon>
        <taxon>Bacillati</taxon>
        <taxon>Bacillota</taxon>
        <taxon>Clostridia</taxon>
        <taxon>Candidatus Fimenecus</taxon>
    </lineage>
</organism>
<proteinExistence type="inferred from homology"/>
<evidence type="ECO:0000256" key="4">
    <source>
        <dbReference type="ARBA" id="ARBA00022917"/>
    </source>
</evidence>
<reference evidence="7" key="2">
    <citation type="journal article" date="2021" name="PeerJ">
        <title>Extensive microbial diversity within the chicken gut microbiome revealed by metagenomics and culture.</title>
        <authorList>
            <person name="Gilroy R."/>
            <person name="Ravi A."/>
            <person name="Getino M."/>
            <person name="Pursley I."/>
            <person name="Horton D.L."/>
            <person name="Alikhan N.F."/>
            <person name="Baker D."/>
            <person name="Gharbi K."/>
            <person name="Hall N."/>
            <person name="Watson M."/>
            <person name="Adriaenssens E.M."/>
            <person name="Foster-Nyarko E."/>
            <person name="Jarju S."/>
            <person name="Secka A."/>
            <person name="Antonio M."/>
            <person name="Oren A."/>
            <person name="Chaudhuri R.R."/>
            <person name="La Ragione R."/>
            <person name="Hildebrand F."/>
            <person name="Pallen M.J."/>
        </authorList>
    </citation>
    <scope>NUCLEOTIDE SEQUENCE</scope>
    <source>
        <strain evidence="7">ChiGjej1B1-19959</strain>
    </source>
</reference>
<keyword evidence="4 5" id="KW-0648">Protein biosynthesis</keyword>
<evidence type="ECO:0000259" key="6">
    <source>
        <dbReference type="Pfam" id="PF01765"/>
    </source>
</evidence>
<comment type="similarity">
    <text evidence="2 5">Belongs to the RRF family.</text>
</comment>
<dbReference type="PANTHER" id="PTHR20982">
    <property type="entry name" value="RIBOSOME RECYCLING FACTOR"/>
    <property type="match status" value="1"/>
</dbReference>
<evidence type="ECO:0000313" key="7">
    <source>
        <dbReference type="EMBL" id="HIU36408.1"/>
    </source>
</evidence>
<comment type="subcellular location">
    <subcellularLocation>
        <location evidence="1 5">Cytoplasm</location>
    </subcellularLocation>
</comment>
<dbReference type="InterPro" id="IPR002661">
    <property type="entry name" value="Ribosome_recyc_fac"/>
</dbReference>
<keyword evidence="3 5" id="KW-0963">Cytoplasm</keyword>
<protein>
    <recommendedName>
        <fullName evidence="5">Ribosome-recycling factor</fullName>
        <shortName evidence="5">RRF</shortName>
    </recommendedName>
    <alternativeName>
        <fullName evidence="5">Ribosome-releasing factor</fullName>
    </alternativeName>
</protein>
<dbReference type="Gene3D" id="3.30.1360.40">
    <property type="match status" value="1"/>
</dbReference>
<dbReference type="SUPFAM" id="SSF55194">
    <property type="entry name" value="Ribosome recycling factor, RRF"/>
    <property type="match status" value="1"/>
</dbReference>
<evidence type="ECO:0000256" key="3">
    <source>
        <dbReference type="ARBA" id="ARBA00022490"/>
    </source>
</evidence>
<comment type="function">
    <text evidence="5">Responsible for the release of ribosomes from messenger RNA at the termination of protein biosynthesis. May increase the efficiency of translation by recycling ribosomes from one round of translation to another.</text>
</comment>
<dbReference type="EMBL" id="DVMW01000041">
    <property type="protein sequence ID" value="HIU36408.1"/>
    <property type="molecule type" value="Genomic_DNA"/>
</dbReference>
<gene>
    <name evidence="5 7" type="primary">frr</name>
    <name evidence="7" type="ORF">IAC53_07390</name>
</gene>
<dbReference type="AlphaFoldDB" id="A0A9D1IG53"/>
<dbReference type="GO" id="GO:0005737">
    <property type="term" value="C:cytoplasm"/>
    <property type="evidence" value="ECO:0007669"/>
    <property type="project" value="UniProtKB-SubCell"/>
</dbReference>
<dbReference type="GO" id="GO:0043023">
    <property type="term" value="F:ribosomal large subunit binding"/>
    <property type="evidence" value="ECO:0007669"/>
    <property type="project" value="TreeGrafter"/>
</dbReference>
<comment type="caution">
    <text evidence="7">The sequence shown here is derived from an EMBL/GenBank/DDBJ whole genome shotgun (WGS) entry which is preliminary data.</text>
</comment>
<sequence>MQEIFDLANEKMEKSLTALHNEFATMRAGRASVSLLDRISVDYYGVPTPIQQMAAVSVSEGRILVIQPWDVSTISTIEKAIQASDLGVNPQDDGKVIRLIFPPLTEEKRKVLAKDVSRLGEESKVAVRSIRRDCMEKLKKLKKDSEITEDDLHDGEDRMQKITDKFIKRIDEMVAEKEKDIMAI</sequence>
<dbReference type="Gene3D" id="1.10.132.20">
    <property type="entry name" value="Ribosome-recycling factor"/>
    <property type="match status" value="1"/>
</dbReference>
<dbReference type="FunFam" id="1.10.132.20:FF:000001">
    <property type="entry name" value="Ribosome-recycling factor"/>
    <property type="match status" value="1"/>
</dbReference>
<dbReference type="Proteomes" id="UP000824071">
    <property type="component" value="Unassembled WGS sequence"/>
</dbReference>
<dbReference type="PANTHER" id="PTHR20982:SF3">
    <property type="entry name" value="MITOCHONDRIAL RIBOSOME RECYCLING FACTOR PSEUDO 1"/>
    <property type="match status" value="1"/>
</dbReference>
<dbReference type="NCBIfam" id="TIGR00496">
    <property type="entry name" value="frr"/>
    <property type="match status" value="1"/>
</dbReference>
<dbReference type="FunFam" id="3.30.1360.40:FF:000001">
    <property type="entry name" value="Ribosome-recycling factor"/>
    <property type="match status" value="1"/>
</dbReference>
<feature type="domain" description="Ribosome recycling factor" evidence="6">
    <location>
        <begin position="19"/>
        <end position="182"/>
    </location>
</feature>
<name>A0A9D1IG53_9FIRM</name>
<dbReference type="GO" id="GO:0006415">
    <property type="term" value="P:translational termination"/>
    <property type="evidence" value="ECO:0007669"/>
    <property type="project" value="UniProtKB-UniRule"/>
</dbReference>
<accession>A0A9D1IG53</accession>
<evidence type="ECO:0000256" key="5">
    <source>
        <dbReference type="HAMAP-Rule" id="MF_00040"/>
    </source>
</evidence>
<dbReference type="Pfam" id="PF01765">
    <property type="entry name" value="RRF"/>
    <property type="match status" value="1"/>
</dbReference>
<evidence type="ECO:0000313" key="8">
    <source>
        <dbReference type="Proteomes" id="UP000824071"/>
    </source>
</evidence>